<dbReference type="GO" id="GO:0030001">
    <property type="term" value="P:metal ion transport"/>
    <property type="evidence" value="ECO:0007669"/>
    <property type="project" value="InterPro"/>
</dbReference>
<dbReference type="RefSeq" id="WP_127351331.1">
    <property type="nucleotide sequence ID" value="NZ_CP034791.1"/>
</dbReference>
<evidence type="ECO:0000313" key="5">
    <source>
        <dbReference type="EMBL" id="AZT89738.1"/>
    </source>
</evidence>
<dbReference type="GO" id="GO:0046872">
    <property type="term" value="F:metal ion binding"/>
    <property type="evidence" value="ECO:0007669"/>
    <property type="project" value="InterPro"/>
</dbReference>
<keyword evidence="3 4" id="KW-0732">Signal</keyword>
<evidence type="ECO:0000256" key="2">
    <source>
        <dbReference type="ARBA" id="ARBA00022448"/>
    </source>
</evidence>
<dbReference type="InterPro" id="IPR050492">
    <property type="entry name" value="Bact_metal-bind_prot9"/>
</dbReference>
<keyword evidence="6" id="KW-1185">Reference proteome</keyword>
<evidence type="ECO:0000256" key="3">
    <source>
        <dbReference type="ARBA" id="ARBA00022729"/>
    </source>
</evidence>
<dbReference type="SUPFAM" id="SSF53807">
    <property type="entry name" value="Helical backbone' metal receptor"/>
    <property type="match status" value="1"/>
</dbReference>
<sequence>MKRIKLLTIPLLISFMVFLSSCKNEALTTTKGTVYTTIYPLYSITKLIAGQKITVEKLVKDGAEIHSFEPSSRDIAKLTSAKAVIYLGLVDEWVKKPLEGTKVKIFRASEGIEFIDSDPHIWTSPRLLKKITRNIENALTSLDPKNKSYYQQNASKLIASLDRLDKEFSSVVKNSKRKEFLIAHPSFGYLARDYSLKQYSITGVNEEEEPSAQKMKEIVQFIKEKNIKYILVDPNENLPAVKTIAKDTGIKIVNIYGMGIVNSSQARNETILSLMEKNLKAFEMVLK</sequence>
<dbReference type="PANTHER" id="PTHR42953">
    <property type="entry name" value="HIGH-AFFINITY ZINC UPTAKE SYSTEM PROTEIN ZNUA-RELATED"/>
    <property type="match status" value="1"/>
</dbReference>
<dbReference type="PANTHER" id="PTHR42953:SF3">
    <property type="entry name" value="HIGH-AFFINITY ZINC UPTAKE SYSTEM PROTEIN ZNUA"/>
    <property type="match status" value="1"/>
</dbReference>
<feature type="chain" id="PRO_5019049162" evidence="4">
    <location>
        <begin position="27"/>
        <end position="287"/>
    </location>
</feature>
<feature type="signal peptide" evidence="4">
    <location>
        <begin position="1"/>
        <end position="26"/>
    </location>
</feature>
<dbReference type="EMBL" id="CP034791">
    <property type="protein sequence ID" value="AZT89738.1"/>
    <property type="molecule type" value="Genomic_DNA"/>
</dbReference>
<dbReference type="PROSITE" id="PS51257">
    <property type="entry name" value="PROKAR_LIPOPROTEIN"/>
    <property type="match status" value="1"/>
</dbReference>
<dbReference type="KEGG" id="ccha:ELD05_03210"/>
<dbReference type="InterPro" id="IPR006127">
    <property type="entry name" value="ZnuA-like"/>
</dbReference>
<organism evidence="5 6">
    <name type="scientific">Caldicellulosiruptor changbaiensis</name>
    <dbReference type="NCBI Taxonomy" id="1222016"/>
    <lineage>
        <taxon>Bacteria</taxon>
        <taxon>Bacillati</taxon>
        <taxon>Bacillota</taxon>
        <taxon>Bacillota incertae sedis</taxon>
        <taxon>Caldicellulosiruptorales</taxon>
        <taxon>Caldicellulosiruptoraceae</taxon>
        <taxon>Caldicellulosiruptor</taxon>
    </lineage>
</organism>
<name>A0A3T0D3I3_9FIRM</name>
<protein>
    <submittedName>
        <fullName evidence="5">Zinc ABC transporter substrate-binding protein</fullName>
    </submittedName>
</protein>
<gene>
    <name evidence="5" type="ORF">ELD05_03210</name>
</gene>
<reference evidence="5 6" key="1">
    <citation type="submission" date="2018-12" db="EMBL/GenBank/DDBJ databases">
        <title>Genome sequence from the cellulolytic species, Caldicellulosiruptor changbaiensis.</title>
        <authorList>
            <person name="Blumer-Schuette S.E."/>
            <person name="Mendoza C."/>
        </authorList>
    </citation>
    <scope>NUCLEOTIDE SEQUENCE [LARGE SCALE GENOMIC DNA]</scope>
    <source>
        <strain evidence="5 6">CBS-Z</strain>
    </source>
</reference>
<dbReference type="Proteomes" id="UP000282930">
    <property type="component" value="Chromosome"/>
</dbReference>
<comment type="similarity">
    <text evidence="1">Belongs to the bacterial solute-binding protein 9 family.</text>
</comment>
<dbReference type="Gene3D" id="3.40.50.1980">
    <property type="entry name" value="Nitrogenase molybdenum iron protein domain"/>
    <property type="match status" value="2"/>
</dbReference>
<dbReference type="Pfam" id="PF01297">
    <property type="entry name" value="ZnuA"/>
    <property type="match status" value="1"/>
</dbReference>
<evidence type="ECO:0000256" key="4">
    <source>
        <dbReference type="SAM" id="SignalP"/>
    </source>
</evidence>
<evidence type="ECO:0000313" key="6">
    <source>
        <dbReference type="Proteomes" id="UP000282930"/>
    </source>
</evidence>
<dbReference type="AlphaFoldDB" id="A0A3T0D3I3"/>
<accession>A0A3T0D3I3</accession>
<proteinExistence type="inferred from homology"/>
<evidence type="ECO:0000256" key="1">
    <source>
        <dbReference type="ARBA" id="ARBA00011028"/>
    </source>
</evidence>
<keyword evidence="2" id="KW-0813">Transport</keyword>